<name>A0AA96RI95_9BACL</name>
<accession>A0AA96RI95</accession>
<feature type="transmembrane region" description="Helical" evidence="1">
    <location>
        <begin position="9"/>
        <end position="25"/>
    </location>
</feature>
<dbReference type="AlphaFoldDB" id="A0AA96RI95"/>
<keyword evidence="3" id="KW-1185">Reference proteome</keyword>
<reference evidence="2 3" key="1">
    <citation type="submission" date="2022-02" db="EMBL/GenBank/DDBJ databases">
        <title>Paenibacillus sp. MBLB1776 Whole Genome Shotgun Sequencing.</title>
        <authorList>
            <person name="Hwang C.Y."/>
            <person name="Cho E.-S."/>
            <person name="Seo M.-J."/>
        </authorList>
    </citation>
    <scope>NUCLEOTIDE SEQUENCE [LARGE SCALE GENOMIC DNA]</scope>
    <source>
        <strain evidence="2 3">MBLB1776</strain>
    </source>
</reference>
<keyword evidence="1" id="KW-0812">Transmembrane</keyword>
<dbReference type="EMBL" id="CP130318">
    <property type="protein sequence ID" value="WNQ11954.1"/>
    <property type="molecule type" value="Genomic_DNA"/>
</dbReference>
<organism evidence="2 3">
    <name type="scientific">Paenibacillus aurantius</name>
    <dbReference type="NCBI Taxonomy" id="2918900"/>
    <lineage>
        <taxon>Bacteria</taxon>
        <taxon>Bacillati</taxon>
        <taxon>Bacillota</taxon>
        <taxon>Bacilli</taxon>
        <taxon>Bacillales</taxon>
        <taxon>Paenibacillaceae</taxon>
        <taxon>Paenibacillus</taxon>
    </lineage>
</organism>
<keyword evidence="1" id="KW-0472">Membrane</keyword>
<sequence length="113" mass="12666">MERRLIKNGSYAFLLGLLIGILIFPDKHTVNAGADHQVIYDPLRVYLFKLLRFASVLSLFTMVFVWVQGTFTITGNQTSLLSLVLGFLKAFFLVLVATVLGMLLLRFVTGLID</sequence>
<gene>
    <name evidence="2" type="ORF">MJA45_02525</name>
</gene>
<dbReference type="RefSeq" id="WP_315605730.1">
    <property type="nucleotide sequence ID" value="NZ_CP130318.1"/>
</dbReference>
<evidence type="ECO:0000313" key="3">
    <source>
        <dbReference type="Proteomes" id="UP001305702"/>
    </source>
</evidence>
<feature type="transmembrane region" description="Helical" evidence="1">
    <location>
        <begin position="79"/>
        <end position="105"/>
    </location>
</feature>
<protein>
    <submittedName>
        <fullName evidence="2">Uncharacterized protein</fullName>
    </submittedName>
</protein>
<evidence type="ECO:0000256" key="1">
    <source>
        <dbReference type="SAM" id="Phobius"/>
    </source>
</evidence>
<proteinExistence type="predicted"/>
<dbReference type="KEGG" id="paun:MJA45_02525"/>
<feature type="transmembrane region" description="Helical" evidence="1">
    <location>
        <begin position="45"/>
        <end position="67"/>
    </location>
</feature>
<keyword evidence="1" id="KW-1133">Transmembrane helix</keyword>
<evidence type="ECO:0000313" key="2">
    <source>
        <dbReference type="EMBL" id="WNQ11954.1"/>
    </source>
</evidence>
<dbReference type="Proteomes" id="UP001305702">
    <property type="component" value="Chromosome"/>
</dbReference>